<dbReference type="EMBL" id="BAVZ01000018">
    <property type="protein sequence ID" value="GAF10127.1"/>
    <property type="molecule type" value="Genomic_DNA"/>
</dbReference>
<evidence type="ECO:0000313" key="3">
    <source>
        <dbReference type="Proteomes" id="UP000019364"/>
    </source>
</evidence>
<proteinExistence type="predicted"/>
<dbReference type="AlphaFoldDB" id="W7YNX3"/>
<gene>
    <name evidence="2" type="ORF">JCM16418_4302</name>
</gene>
<reference evidence="2 3" key="1">
    <citation type="journal article" date="2014" name="Genome Announc.">
        <title>Draft Genome Sequence of Paenibacillus pini JCM 16418T, Isolated from the Rhizosphere of Pine Tree.</title>
        <authorList>
            <person name="Yuki M."/>
            <person name="Oshima K."/>
            <person name="Suda W."/>
            <person name="Oshida Y."/>
            <person name="Kitamura K."/>
            <person name="Iida Y."/>
            <person name="Hattori M."/>
            <person name="Ohkuma M."/>
        </authorList>
    </citation>
    <scope>NUCLEOTIDE SEQUENCE [LARGE SCALE GENOMIC DNA]</scope>
    <source>
        <strain evidence="2 3">JCM 16418</strain>
    </source>
</reference>
<dbReference type="OrthoDB" id="2829675at2"/>
<dbReference type="RefSeq" id="WP_148298869.1">
    <property type="nucleotide sequence ID" value="NZ_BAVZ01000018.1"/>
</dbReference>
<sequence length="62" mass="7116">MMAAPIGLFALTSSFWFFQNSIQLFNFNRQWTLIAIVFMMIIPLLLFAIHRPSKSAKPAKPT</sequence>
<dbReference type="STRING" id="1236976.JCM16418_4302"/>
<keyword evidence="1" id="KW-0472">Membrane</keyword>
<comment type="caution">
    <text evidence="2">The sequence shown here is derived from an EMBL/GenBank/DDBJ whole genome shotgun (WGS) entry which is preliminary data.</text>
</comment>
<keyword evidence="1" id="KW-0812">Transmembrane</keyword>
<feature type="transmembrane region" description="Helical" evidence="1">
    <location>
        <begin position="31"/>
        <end position="49"/>
    </location>
</feature>
<name>W7YNX3_9BACL</name>
<protein>
    <submittedName>
        <fullName evidence="2">Uncharacterized protein</fullName>
    </submittedName>
</protein>
<evidence type="ECO:0000256" key="1">
    <source>
        <dbReference type="SAM" id="Phobius"/>
    </source>
</evidence>
<organism evidence="2 3">
    <name type="scientific">Paenibacillus pini JCM 16418</name>
    <dbReference type="NCBI Taxonomy" id="1236976"/>
    <lineage>
        <taxon>Bacteria</taxon>
        <taxon>Bacillati</taxon>
        <taxon>Bacillota</taxon>
        <taxon>Bacilli</taxon>
        <taxon>Bacillales</taxon>
        <taxon>Paenibacillaceae</taxon>
        <taxon>Paenibacillus</taxon>
    </lineage>
</organism>
<keyword evidence="3" id="KW-1185">Reference proteome</keyword>
<dbReference type="Proteomes" id="UP000019364">
    <property type="component" value="Unassembled WGS sequence"/>
</dbReference>
<evidence type="ECO:0000313" key="2">
    <source>
        <dbReference type="EMBL" id="GAF10127.1"/>
    </source>
</evidence>
<accession>W7YNX3</accession>
<keyword evidence="1" id="KW-1133">Transmembrane helix</keyword>